<evidence type="ECO:0008006" key="3">
    <source>
        <dbReference type="Google" id="ProtNLM"/>
    </source>
</evidence>
<dbReference type="InterPro" id="IPR053710">
    <property type="entry name" value="Arylamine_NAT_domain_sf"/>
</dbReference>
<reference evidence="1 2" key="1">
    <citation type="submission" date="2017-10" db="EMBL/GenBank/DDBJ databases">
        <title>Novel microbial diversity and functional potential in the marine mammal oral microbiome.</title>
        <authorList>
            <person name="Dudek N.K."/>
            <person name="Sun C.L."/>
            <person name="Burstein D."/>
            <person name="Kantor R.S."/>
            <person name="Aliaga Goltsman D.S."/>
            <person name="Bik E.M."/>
            <person name="Thomas B.C."/>
            <person name="Banfield J.F."/>
            <person name="Relman D.A."/>
        </authorList>
    </citation>
    <scope>NUCLEOTIDE SEQUENCE [LARGE SCALE GENOMIC DNA]</scope>
    <source>
        <strain evidence="1">DOLZORAL124_49_17</strain>
    </source>
</reference>
<evidence type="ECO:0000313" key="2">
    <source>
        <dbReference type="Proteomes" id="UP000229740"/>
    </source>
</evidence>
<proteinExistence type="predicted"/>
<organism evidence="1 2">
    <name type="scientific">candidate division KSB3 bacterium</name>
    <dbReference type="NCBI Taxonomy" id="2044937"/>
    <lineage>
        <taxon>Bacteria</taxon>
        <taxon>candidate division KSB3</taxon>
    </lineage>
</organism>
<comment type="caution">
    <text evidence="1">The sequence shown here is derived from an EMBL/GenBank/DDBJ whole genome shotgun (WGS) entry which is preliminary data.</text>
</comment>
<dbReference type="Proteomes" id="UP000229740">
    <property type="component" value="Unassembled WGS sequence"/>
</dbReference>
<dbReference type="SUPFAM" id="SSF54001">
    <property type="entry name" value="Cysteine proteinases"/>
    <property type="match status" value="1"/>
</dbReference>
<accession>A0A2G6E2M6</accession>
<name>A0A2G6E2M6_9BACT</name>
<dbReference type="InterPro" id="IPR038765">
    <property type="entry name" value="Papain-like_cys_pep_sf"/>
</dbReference>
<gene>
    <name evidence="1" type="ORF">CSB45_12595</name>
</gene>
<dbReference type="Gene3D" id="3.30.2140.20">
    <property type="match status" value="1"/>
</dbReference>
<evidence type="ECO:0000313" key="1">
    <source>
        <dbReference type="EMBL" id="PID56207.1"/>
    </source>
</evidence>
<dbReference type="AlphaFoldDB" id="A0A2G6E2M6"/>
<sequence length="281" mass="31063">MQSETTLYFSHKSCADPHFSIQNPALLSNFLERFAIEPSRIGSTLLLKKLCTAFSSIPYENLTKIIKSDSVLSPVSAKRMPDEVLHDFLRYGCGGTCFSLTATCIALLNAFEFDAFPILADRSYGSDTHCALLFPQAGEFLLLDPGYLITTPVALPTTAAVTCSNGVNRFELVPEAGGTQVELYTLSQNSRRFRLSYKISPVDGPAFRRAWERSFAWEMMTFPVLTRYCQGAHYYLQGNTLRIRNAAGSRKEQLASAEDQALVSLNLGIDAAIMSRALSLL</sequence>
<protein>
    <recommendedName>
        <fullName evidence="3">Arylamine N-acetyltransferase</fullName>
    </recommendedName>
</protein>
<dbReference type="EMBL" id="PDPS01000037">
    <property type="protein sequence ID" value="PID56207.1"/>
    <property type="molecule type" value="Genomic_DNA"/>
</dbReference>